<feature type="domain" description="Amidohydrolase 3" evidence="1">
    <location>
        <begin position="192"/>
        <end position="595"/>
    </location>
</feature>
<evidence type="ECO:0000259" key="1">
    <source>
        <dbReference type="Pfam" id="PF07969"/>
    </source>
</evidence>
<dbReference type="InterPro" id="IPR033932">
    <property type="entry name" value="YtcJ-like"/>
</dbReference>
<dbReference type="Gene3D" id="3.10.310.70">
    <property type="match status" value="1"/>
</dbReference>
<keyword evidence="3" id="KW-1185">Reference proteome</keyword>
<name>A0ABR4T940_9ACTN</name>
<organism evidence="2 3">
    <name type="scientific">Streptomyces griseorubens</name>
    <dbReference type="NCBI Taxonomy" id="66897"/>
    <lineage>
        <taxon>Bacteria</taxon>
        <taxon>Bacillati</taxon>
        <taxon>Actinomycetota</taxon>
        <taxon>Actinomycetes</taxon>
        <taxon>Kitasatosporales</taxon>
        <taxon>Streptomycetaceae</taxon>
        <taxon>Streptomyces</taxon>
        <taxon>Streptomyces althioticus group</taxon>
    </lineage>
</organism>
<dbReference type="SUPFAM" id="SSF51338">
    <property type="entry name" value="Composite domain of metallo-dependent hydrolases"/>
    <property type="match status" value="1"/>
</dbReference>
<feature type="domain" description="Amidohydrolase 3" evidence="1">
    <location>
        <begin position="54"/>
        <end position="167"/>
    </location>
</feature>
<dbReference type="Pfam" id="PF07969">
    <property type="entry name" value="Amidohydro_3"/>
    <property type="match status" value="2"/>
</dbReference>
<evidence type="ECO:0000313" key="2">
    <source>
        <dbReference type="EMBL" id="KEG43362.1"/>
    </source>
</evidence>
<accession>A0ABR4T940</accession>
<gene>
    <name evidence="2" type="ORF">DJ64_25405</name>
</gene>
<dbReference type="SUPFAM" id="SSF51556">
    <property type="entry name" value="Metallo-dependent hydrolases"/>
    <property type="match status" value="1"/>
</dbReference>
<reference evidence="2 3" key="1">
    <citation type="submission" date="2014-04" db="EMBL/GenBank/DDBJ databases">
        <title>Draft genome sequence of the novel Streptomyces griseorubens JSD-1 playing a role in carbon and nitrogen cycle.</title>
        <authorList>
            <consortium name="Shanghai Jiao Tong University"/>
            <person name="Feng H."/>
            <person name="Sun Y."/>
            <person name="Zhi Y."/>
            <person name="Mao L."/>
            <person name="Luo Y."/>
            <person name="Wei X."/>
            <person name="Zhou P."/>
        </authorList>
    </citation>
    <scope>NUCLEOTIDE SEQUENCE [LARGE SCALE GENOMIC DNA]</scope>
    <source>
        <strain evidence="2 3">JSD-1</strain>
    </source>
</reference>
<dbReference type="Gene3D" id="3.20.20.140">
    <property type="entry name" value="Metal-dependent hydrolases"/>
    <property type="match status" value="1"/>
</dbReference>
<dbReference type="Gene3D" id="2.30.40.10">
    <property type="entry name" value="Urease, subunit C, domain 1"/>
    <property type="match status" value="1"/>
</dbReference>
<dbReference type="PANTHER" id="PTHR22642">
    <property type="entry name" value="IMIDAZOLONEPROPIONASE"/>
    <property type="match status" value="1"/>
</dbReference>
<dbReference type="InterPro" id="IPR011059">
    <property type="entry name" value="Metal-dep_hydrolase_composite"/>
</dbReference>
<sequence length="600" mass="62247">MSERTAPPPTVLLRRGEVHSPADPFATAMVVERGQVAWVGSEGAADAFADGVDEVVDLDGALVTPAFTDAHVHTTATGLALTGLDLSTAASLEDALARVREFAAARPDDRVLLGHGWDAARWPGGRPPTRAELDEATAGRPLYLSRIDVHSAVVSTALLDLVAGGATRVTREDRPLTGDDHHAVRAAALGAVTPALDEATAGRPLYLSRIDVHSAVVSTALLDLVAGGATRVTREDRPLTGDDHHAVRAAALGAVTPAQRTAAQRAALAHAASLGIGTVHECGGPEISSEDDFTGLLRLAREEPGPRVVGYWAEQDVAKARELGALGAAGDLFADGALGSHTACLHAPYADAAHTGTAHLDAEAVAAHVVACTEAGLQAGFHAIGDAAVSTVVDGVRAAAEKLGLARVRAARHRVEHAEMVTPETIAAFAELGLTASVQPAFDALWGGEDGMYAQRLGAERARTLNPFAALLKAGVPLAFGSDSPVTPLDPWGTVRAAAFHRTPEHRVSVRAAFTAHTRGGWRATGRDDAGVLVPGAPADYAVWRTGELVVQAPDDRVARWSTDPRSGTPGLPDLTPGRDLPVCLRTVVGGRTVFVRPGE</sequence>
<dbReference type="PANTHER" id="PTHR22642:SF2">
    <property type="entry name" value="PROTEIN LONG AFTER FAR-RED 3"/>
    <property type="match status" value="1"/>
</dbReference>
<protein>
    <submittedName>
        <fullName evidence="2">Amidohydrolase</fullName>
    </submittedName>
</protein>
<evidence type="ECO:0000313" key="3">
    <source>
        <dbReference type="Proteomes" id="UP000027632"/>
    </source>
</evidence>
<dbReference type="RefSeq" id="WP_037638536.1">
    <property type="nucleotide sequence ID" value="NZ_KL503830.1"/>
</dbReference>
<comment type="caution">
    <text evidence="2">The sequence shown here is derived from an EMBL/GenBank/DDBJ whole genome shotgun (WGS) entry which is preliminary data.</text>
</comment>
<dbReference type="InterPro" id="IPR032466">
    <property type="entry name" value="Metal_Hydrolase"/>
</dbReference>
<dbReference type="CDD" id="cd01300">
    <property type="entry name" value="YtcJ_like"/>
    <property type="match status" value="1"/>
</dbReference>
<dbReference type="EMBL" id="JJMG01000032">
    <property type="protein sequence ID" value="KEG43362.1"/>
    <property type="molecule type" value="Genomic_DNA"/>
</dbReference>
<dbReference type="Proteomes" id="UP000027632">
    <property type="component" value="Unassembled WGS sequence"/>
</dbReference>
<proteinExistence type="predicted"/>
<dbReference type="InterPro" id="IPR013108">
    <property type="entry name" value="Amidohydro_3"/>
</dbReference>